<sequence>MTATATPVWAKSLITSRSMRRAVYPGSYDPVTNGHLDVIRRASKLFDELVVAVMINKNKRSLFSVEERIDLLKQATADLPNVRMDSWHGLLVDYCRDQGIAAIVKGLRAVSDFDYELQMAQMNQQLSGVETLFMSPNPLYSYLSSSLVKEVATYGGDVAHLVPANVNDQLVKRLAET</sequence>
<protein>
    <recommendedName>
        <fullName evidence="9">Phosphopantetheine adenylyltransferase</fullName>
        <ecNumber evidence="9">2.7.7.3</ecNumber>
    </recommendedName>
    <alternativeName>
        <fullName evidence="9">Dephospho-CoA pyrophosphorylase</fullName>
    </alternativeName>
    <alternativeName>
        <fullName evidence="9">Pantetheine-phosphate adenylyltransferase</fullName>
        <shortName evidence="9">PPAT</shortName>
    </alternativeName>
</protein>
<feature type="domain" description="Cytidyltransferase-like" evidence="10">
    <location>
        <begin position="23"/>
        <end position="150"/>
    </location>
</feature>
<comment type="subcellular location">
    <subcellularLocation>
        <location evidence="9">Cytoplasm</location>
    </subcellularLocation>
</comment>
<feature type="binding site" evidence="9">
    <location>
        <position position="59"/>
    </location>
    <ligand>
        <name>substrate</name>
    </ligand>
</feature>
<feature type="binding site" evidence="9">
    <location>
        <begin position="140"/>
        <end position="146"/>
    </location>
    <ligand>
        <name>ATP</name>
        <dbReference type="ChEBI" id="CHEBI:30616"/>
    </ligand>
</feature>
<feature type="binding site" evidence="9">
    <location>
        <position position="35"/>
    </location>
    <ligand>
        <name>ATP</name>
        <dbReference type="ChEBI" id="CHEBI:30616"/>
    </ligand>
</feature>
<dbReference type="NCBIfam" id="TIGR01510">
    <property type="entry name" value="coaD_prev_kdtB"/>
    <property type="match status" value="1"/>
</dbReference>
<comment type="catalytic activity">
    <reaction evidence="8 9">
        <text>(R)-4'-phosphopantetheine + ATP + H(+) = 3'-dephospho-CoA + diphosphate</text>
        <dbReference type="Rhea" id="RHEA:19801"/>
        <dbReference type="ChEBI" id="CHEBI:15378"/>
        <dbReference type="ChEBI" id="CHEBI:30616"/>
        <dbReference type="ChEBI" id="CHEBI:33019"/>
        <dbReference type="ChEBI" id="CHEBI:57328"/>
        <dbReference type="ChEBI" id="CHEBI:61723"/>
        <dbReference type="EC" id="2.7.7.3"/>
    </reaction>
</comment>
<dbReference type="GO" id="GO:0015937">
    <property type="term" value="P:coenzyme A biosynthetic process"/>
    <property type="evidence" value="ECO:0007669"/>
    <property type="project" value="UniProtKB-UniRule"/>
</dbReference>
<dbReference type="EMBL" id="SLXQ01000006">
    <property type="protein sequence ID" value="TCP52023.1"/>
    <property type="molecule type" value="Genomic_DNA"/>
</dbReference>
<proteinExistence type="inferred from homology"/>
<feature type="site" description="Transition state stabilizer" evidence="9">
    <location>
        <position position="35"/>
    </location>
</feature>
<name>A0A4R2QQK0_9PSEU</name>
<dbReference type="SUPFAM" id="SSF52374">
    <property type="entry name" value="Nucleotidylyl transferase"/>
    <property type="match status" value="1"/>
</dbReference>
<comment type="subunit">
    <text evidence="9">Homohexamer.</text>
</comment>
<dbReference type="EC" id="2.7.7.3" evidence="9"/>
<dbReference type="PRINTS" id="PR01020">
    <property type="entry name" value="LPSBIOSNTHSS"/>
</dbReference>
<evidence type="ECO:0000256" key="5">
    <source>
        <dbReference type="ARBA" id="ARBA00022840"/>
    </source>
</evidence>
<organism evidence="11 12">
    <name type="scientific">Tamaricihabitans halophyticus</name>
    <dbReference type="NCBI Taxonomy" id="1262583"/>
    <lineage>
        <taxon>Bacteria</taxon>
        <taxon>Bacillati</taxon>
        <taxon>Actinomycetota</taxon>
        <taxon>Actinomycetes</taxon>
        <taxon>Pseudonocardiales</taxon>
        <taxon>Pseudonocardiaceae</taxon>
        <taxon>Tamaricihabitans</taxon>
    </lineage>
</organism>
<feature type="binding site" evidence="9">
    <location>
        <position position="27"/>
    </location>
    <ligand>
        <name>substrate</name>
    </ligand>
</feature>
<evidence type="ECO:0000256" key="1">
    <source>
        <dbReference type="ARBA" id="ARBA00022490"/>
    </source>
</evidence>
<dbReference type="InterPro" id="IPR001980">
    <property type="entry name" value="PPAT"/>
</dbReference>
<evidence type="ECO:0000256" key="4">
    <source>
        <dbReference type="ARBA" id="ARBA00022741"/>
    </source>
</evidence>
<dbReference type="GO" id="GO:0005524">
    <property type="term" value="F:ATP binding"/>
    <property type="evidence" value="ECO:0007669"/>
    <property type="project" value="UniProtKB-KW"/>
</dbReference>
<feature type="binding site" evidence="9">
    <location>
        <begin position="27"/>
        <end position="28"/>
    </location>
    <ligand>
        <name>ATP</name>
        <dbReference type="ChEBI" id="CHEBI:30616"/>
    </ligand>
</feature>
<keyword evidence="12" id="KW-1185">Reference proteome</keyword>
<evidence type="ECO:0000256" key="2">
    <source>
        <dbReference type="ARBA" id="ARBA00022679"/>
    </source>
</evidence>
<dbReference type="GO" id="GO:0004595">
    <property type="term" value="F:pantetheine-phosphate adenylyltransferase activity"/>
    <property type="evidence" value="ECO:0007669"/>
    <property type="project" value="UniProtKB-UniRule"/>
</dbReference>
<dbReference type="PANTHER" id="PTHR21342:SF1">
    <property type="entry name" value="PHOSPHOPANTETHEINE ADENYLYLTRANSFERASE"/>
    <property type="match status" value="1"/>
</dbReference>
<keyword evidence="6 9" id="KW-0460">Magnesium</keyword>
<comment type="similarity">
    <text evidence="9">Belongs to the bacterial CoaD family.</text>
</comment>
<keyword evidence="3 9" id="KW-0548">Nucleotidyltransferase</keyword>
<feature type="binding site" evidence="9">
    <location>
        <position position="116"/>
    </location>
    <ligand>
        <name>ATP</name>
        <dbReference type="ChEBI" id="CHEBI:30616"/>
    </ligand>
</feature>
<feature type="binding site" evidence="9">
    <location>
        <position position="91"/>
    </location>
    <ligand>
        <name>substrate</name>
    </ligand>
</feature>
<keyword evidence="4 9" id="KW-0547">Nucleotide-binding</keyword>
<dbReference type="Proteomes" id="UP000294911">
    <property type="component" value="Unassembled WGS sequence"/>
</dbReference>
<evidence type="ECO:0000256" key="8">
    <source>
        <dbReference type="ARBA" id="ARBA00029346"/>
    </source>
</evidence>
<dbReference type="GO" id="GO:0005737">
    <property type="term" value="C:cytoplasm"/>
    <property type="evidence" value="ECO:0007669"/>
    <property type="project" value="UniProtKB-SubCell"/>
</dbReference>
<dbReference type="InterPro" id="IPR004821">
    <property type="entry name" value="Cyt_trans-like"/>
</dbReference>
<keyword evidence="7 9" id="KW-0173">Coenzyme A biosynthesis</keyword>
<evidence type="ECO:0000313" key="11">
    <source>
        <dbReference type="EMBL" id="TCP52023.1"/>
    </source>
</evidence>
<evidence type="ECO:0000256" key="9">
    <source>
        <dbReference type="HAMAP-Rule" id="MF_00151"/>
    </source>
</evidence>
<accession>A0A4R2QQK0</accession>
<evidence type="ECO:0000256" key="7">
    <source>
        <dbReference type="ARBA" id="ARBA00022993"/>
    </source>
</evidence>
<reference evidence="11 12" key="1">
    <citation type="submission" date="2019-03" db="EMBL/GenBank/DDBJ databases">
        <title>Genomic Encyclopedia of Type Strains, Phase IV (KMG-IV): sequencing the most valuable type-strain genomes for metagenomic binning, comparative biology and taxonomic classification.</title>
        <authorList>
            <person name="Goeker M."/>
        </authorList>
    </citation>
    <scope>NUCLEOTIDE SEQUENCE [LARGE SCALE GENOMIC DNA]</scope>
    <source>
        <strain evidence="11 12">DSM 45765</strain>
    </source>
</reference>
<comment type="pathway">
    <text evidence="9">Cofactor biosynthesis; coenzyme A biosynthesis; CoA from (R)-pantothenate: step 4/5.</text>
</comment>
<comment type="function">
    <text evidence="9">Reversibly transfers an adenylyl group from ATP to 4'-phosphopantetheine, yielding dephospho-CoA (dPCoA) and pyrophosphate.</text>
</comment>
<evidence type="ECO:0000313" key="12">
    <source>
        <dbReference type="Proteomes" id="UP000294911"/>
    </source>
</evidence>
<dbReference type="InterPro" id="IPR014729">
    <property type="entry name" value="Rossmann-like_a/b/a_fold"/>
</dbReference>
<feature type="binding site" evidence="9">
    <location>
        <begin position="106"/>
        <end position="108"/>
    </location>
    <ligand>
        <name>ATP</name>
        <dbReference type="ChEBI" id="CHEBI:30616"/>
    </ligand>
</feature>
<dbReference type="CDD" id="cd02163">
    <property type="entry name" value="PPAT"/>
    <property type="match status" value="1"/>
</dbReference>
<dbReference type="Gene3D" id="3.40.50.620">
    <property type="entry name" value="HUPs"/>
    <property type="match status" value="1"/>
</dbReference>
<dbReference type="UniPathway" id="UPA00241">
    <property type="reaction ID" value="UER00355"/>
</dbReference>
<comment type="caution">
    <text evidence="11">The sequence shown here is derived from an EMBL/GenBank/DDBJ whole genome shotgun (WGS) entry which is preliminary data.</text>
</comment>
<comment type="cofactor">
    <cofactor evidence="9">
        <name>Mg(2+)</name>
        <dbReference type="ChEBI" id="CHEBI:18420"/>
    </cofactor>
</comment>
<dbReference type="HAMAP" id="MF_00151">
    <property type="entry name" value="PPAT_bact"/>
    <property type="match status" value="1"/>
</dbReference>
<keyword evidence="2 9" id="KW-0808">Transferase</keyword>
<dbReference type="AlphaFoldDB" id="A0A4R2QQK0"/>
<evidence type="ECO:0000256" key="3">
    <source>
        <dbReference type="ARBA" id="ARBA00022695"/>
    </source>
</evidence>
<dbReference type="NCBIfam" id="TIGR00125">
    <property type="entry name" value="cyt_tran_rel"/>
    <property type="match status" value="1"/>
</dbReference>
<keyword evidence="1 9" id="KW-0963">Cytoplasm</keyword>
<dbReference type="Pfam" id="PF01467">
    <property type="entry name" value="CTP_transf_like"/>
    <property type="match status" value="1"/>
</dbReference>
<gene>
    <name evidence="9" type="primary">coaD</name>
    <name evidence="11" type="ORF">EV191_106187</name>
</gene>
<keyword evidence="5 9" id="KW-0067">ATP-binding</keyword>
<feature type="binding site" evidence="9">
    <location>
        <position position="105"/>
    </location>
    <ligand>
        <name>substrate</name>
    </ligand>
</feature>
<evidence type="ECO:0000259" key="10">
    <source>
        <dbReference type="Pfam" id="PF01467"/>
    </source>
</evidence>
<dbReference type="PANTHER" id="PTHR21342">
    <property type="entry name" value="PHOSPHOPANTETHEINE ADENYLYLTRANSFERASE"/>
    <property type="match status" value="1"/>
</dbReference>
<evidence type="ECO:0000256" key="6">
    <source>
        <dbReference type="ARBA" id="ARBA00022842"/>
    </source>
</evidence>